<feature type="region of interest" description="Disordered" evidence="1">
    <location>
        <begin position="1"/>
        <end position="20"/>
    </location>
</feature>
<dbReference type="GeneID" id="78820540"/>
<accession>A0ABD5XYP4</accession>
<organism evidence="2 3">
    <name type="scientific">Halosimplex aquaticum</name>
    <dbReference type="NCBI Taxonomy" id="3026162"/>
    <lineage>
        <taxon>Archaea</taxon>
        <taxon>Methanobacteriati</taxon>
        <taxon>Methanobacteriota</taxon>
        <taxon>Stenosarchaea group</taxon>
        <taxon>Halobacteria</taxon>
        <taxon>Halobacteriales</taxon>
        <taxon>Haloarculaceae</taxon>
        <taxon>Halosimplex</taxon>
    </lineage>
</organism>
<evidence type="ECO:0000313" key="3">
    <source>
        <dbReference type="Proteomes" id="UP001596432"/>
    </source>
</evidence>
<gene>
    <name evidence="2" type="ORF">ACFQMA_10500</name>
</gene>
<name>A0ABD5XYP4_9EURY</name>
<dbReference type="Pfam" id="PF14328">
    <property type="entry name" value="DUF4385"/>
    <property type="match status" value="1"/>
</dbReference>
<feature type="compositionally biased region" description="Basic and acidic residues" evidence="1">
    <location>
        <begin position="109"/>
        <end position="119"/>
    </location>
</feature>
<protein>
    <submittedName>
        <fullName evidence="2">DUF4385 family protein</fullName>
    </submittedName>
</protein>
<feature type="region of interest" description="Disordered" evidence="1">
    <location>
        <begin position="105"/>
        <end position="143"/>
    </location>
</feature>
<dbReference type="EMBL" id="JBHTAS010000001">
    <property type="protein sequence ID" value="MFC7140258.1"/>
    <property type="molecule type" value="Genomic_DNA"/>
</dbReference>
<comment type="caution">
    <text evidence="2">The sequence shown here is derived from an EMBL/GenBank/DDBJ whole genome shotgun (WGS) entry which is preliminary data.</text>
</comment>
<reference evidence="2 3" key="1">
    <citation type="journal article" date="2019" name="Int. J. Syst. Evol. Microbiol.">
        <title>The Global Catalogue of Microorganisms (GCM) 10K type strain sequencing project: providing services to taxonomists for standard genome sequencing and annotation.</title>
        <authorList>
            <consortium name="The Broad Institute Genomics Platform"/>
            <consortium name="The Broad Institute Genome Sequencing Center for Infectious Disease"/>
            <person name="Wu L."/>
            <person name="Ma J."/>
        </authorList>
    </citation>
    <scope>NUCLEOTIDE SEQUENCE [LARGE SCALE GENOMIC DNA]</scope>
    <source>
        <strain evidence="2 3">XZYJT29</strain>
    </source>
</reference>
<dbReference type="RefSeq" id="WP_274325821.1">
    <property type="nucleotide sequence ID" value="NZ_CP118158.1"/>
</dbReference>
<dbReference type="Proteomes" id="UP001596432">
    <property type="component" value="Unassembled WGS sequence"/>
</dbReference>
<dbReference type="InterPro" id="IPR025494">
    <property type="entry name" value="DUF4385"/>
</dbReference>
<feature type="compositionally biased region" description="Acidic residues" evidence="1">
    <location>
        <begin position="10"/>
        <end position="19"/>
    </location>
</feature>
<feature type="compositionally biased region" description="Basic and acidic residues" evidence="1">
    <location>
        <begin position="133"/>
        <end position="143"/>
    </location>
</feature>
<keyword evidence="3" id="KW-1185">Reference proteome</keyword>
<evidence type="ECO:0000256" key="1">
    <source>
        <dbReference type="SAM" id="MobiDB-lite"/>
    </source>
</evidence>
<sequence>MSDPVRGEVAEVEGGPEYDLDFREHPERYRHTPDERGAFKIEPYKSELLPEWGIATLANAEDGAEAIYERYCQYRAADDFVGMDLARKYLQMGWTRAMRYAKYPGGNKYRTDEDGEARSASDSASGETASGGKRVERDPQQWYDPEKREIAVVYKEYLDRVRGDEAYERSKRDHRERYGE</sequence>
<evidence type="ECO:0000313" key="2">
    <source>
        <dbReference type="EMBL" id="MFC7140258.1"/>
    </source>
</evidence>
<proteinExistence type="predicted"/>
<dbReference type="AlphaFoldDB" id="A0ABD5XYP4"/>